<dbReference type="Gene3D" id="3.30.479.20">
    <property type="entry name" value="Elongation factor Ts, dimerisation domain"/>
    <property type="match status" value="2"/>
</dbReference>
<dbReference type="HAMAP" id="MF_00050">
    <property type="entry name" value="EF_Ts"/>
    <property type="match status" value="1"/>
</dbReference>
<dbReference type="GO" id="GO:0003746">
    <property type="term" value="F:translation elongation factor activity"/>
    <property type="evidence" value="ECO:0007669"/>
    <property type="project" value="UniProtKB-UniRule"/>
</dbReference>
<evidence type="ECO:0000256" key="1">
    <source>
        <dbReference type="ARBA" id="ARBA00005532"/>
    </source>
</evidence>
<dbReference type="InterPro" id="IPR018101">
    <property type="entry name" value="Transl_elong_Ts_CS"/>
</dbReference>
<keyword evidence="4 6" id="KW-0251">Elongation factor</keyword>
<dbReference type="PROSITE" id="PS01127">
    <property type="entry name" value="EF_TS_2"/>
    <property type="match status" value="1"/>
</dbReference>
<accession>A0A1L6T9U5</accession>
<dbReference type="InterPro" id="IPR036402">
    <property type="entry name" value="EF-Ts_dimer_sf"/>
</dbReference>
<dbReference type="NCBIfam" id="TIGR00116">
    <property type="entry name" value="tsf"/>
    <property type="match status" value="1"/>
</dbReference>
<dbReference type="SUPFAM" id="SSF54713">
    <property type="entry name" value="Elongation factor Ts (EF-Ts), dimerisation domain"/>
    <property type="match status" value="2"/>
</dbReference>
<dbReference type="Gene3D" id="1.10.8.10">
    <property type="entry name" value="DNA helicase RuvA subunit, C-terminal domain"/>
    <property type="match status" value="1"/>
</dbReference>
<dbReference type="AlphaFoldDB" id="A0A1L6T9U5"/>
<evidence type="ECO:0000313" key="9">
    <source>
        <dbReference type="EMBL" id="ALB21898.1"/>
    </source>
</evidence>
<dbReference type="FunFam" id="1.10.8.10:FF:000001">
    <property type="entry name" value="Elongation factor Ts"/>
    <property type="match status" value="1"/>
</dbReference>
<evidence type="ECO:0000256" key="2">
    <source>
        <dbReference type="ARBA" id="ARBA00016956"/>
    </source>
</evidence>
<reference evidence="9 10" key="1">
    <citation type="journal article" date="2014" name="Genome Announc.">
        <title>Comparative Genome Analysis of Two Isolates of the Fish Pathogen Piscirickettsia salmonis from Different Hosts Reveals Major Differences in Virulence-Associated Secretion Systems.</title>
        <authorList>
            <person name="Bohle H."/>
            <person name="Henriquez P."/>
            <person name="Grothusen H."/>
            <person name="Navas E."/>
            <person name="Sandoval A."/>
            <person name="Bustamante F."/>
            <person name="Bustos P."/>
            <person name="Mancilla M."/>
        </authorList>
    </citation>
    <scope>NUCLEOTIDE SEQUENCE [LARGE SCALE GENOMIC DNA]</scope>
    <source>
        <strain evidence="10">B1-32597</strain>
    </source>
</reference>
<name>A0A1L6T9U5_PISSA</name>
<dbReference type="GO" id="GO:0005737">
    <property type="term" value="C:cytoplasm"/>
    <property type="evidence" value="ECO:0007669"/>
    <property type="project" value="UniProtKB-SubCell"/>
</dbReference>
<proteinExistence type="inferred from homology"/>
<dbReference type="Gene3D" id="1.10.286.20">
    <property type="match status" value="1"/>
</dbReference>
<comment type="subcellular location">
    <subcellularLocation>
        <location evidence="6 8">Cytoplasm</location>
    </subcellularLocation>
</comment>
<dbReference type="PANTHER" id="PTHR11741:SF0">
    <property type="entry name" value="ELONGATION FACTOR TS, MITOCHONDRIAL"/>
    <property type="match status" value="1"/>
</dbReference>
<comment type="function">
    <text evidence="6 7">Associates with the EF-Tu.GDP complex and induces the exchange of GDP to GTP. It remains bound to the aminoacyl-tRNA.EF-Tu.GTP complex up to the GTP hydrolysis stage on the ribosome.</text>
</comment>
<keyword evidence="3 6" id="KW-0963">Cytoplasm</keyword>
<dbReference type="InterPro" id="IPR014039">
    <property type="entry name" value="Transl_elong_EFTs/EF1B_dimer"/>
</dbReference>
<dbReference type="Proteomes" id="UP000029558">
    <property type="component" value="Chromosome"/>
</dbReference>
<dbReference type="Pfam" id="PF00889">
    <property type="entry name" value="EF_TS"/>
    <property type="match status" value="1"/>
</dbReference>
<evidence type="ECO:0000256" key="7">
    <source>
        <dbReference type="RuleBase" id="RU000642"/>
    </source>
</evidence>
<dbReference type="CDD" id="cd14275">
    <property type="entry name" value="UBA_EF-Ts"/>
    <property type="match status" value="1"/>
</dbReference>
<comment type="similarity">
    <text evidence="1 6 7">Belongs to the EF-Ts family.</text>
</comment>
<dbReference type="RefSeq" id="WP_017376218.1">
    <property type="nucleotide sequence ID" value="NZ_CP012508.1"/>
</dbReference>
<sequence>MAITAAMVKELRERTGAGMMECKKALSAASGDIEVAIEEMRKSGAAKAVKKAGRVAAEGVIIIKASTDNKTVAVTEVNCETDFVARDASFLAFANEVGELVLANSLTDVAAVAEAMGASGQTVEEKRTALIAKIGENISVRRAQIIESQGVIGAYTHGGRIGVAVELEDGDAELAKQVAMHVAASNPMVVNPEDMPAEIVEKEKEIIKAQPDMAGKPDNIIGKMMGGRINKFLAENALVGQPFVIDPNVKVGQYLQERGTKVLGFIRFEVGEGIEKKEDDFAAEVMKTVQGG</sequence>
<feature type="region of interest" description="Involved in Mg(2+) ion dislocation from EF-Tu" evidence="6">
    <location>
        <begin position="81"/>
        <end position="84"/>
    </location>
</feature>
<evidence type="ECO:0000256" key="6">
    <source>
        <dbReference type="HAMAP-Rule" id="MF_00050"/>
    </source>
</evidence>
<dbReference type="InterPro" id="IPR009060">
    <property type="entry name" value="UBA-like_sf"/>
</dbReference>
<dbReference type="OrthoDB" id="9808348at2"/>
<dbReference type="SUPFAM" id="SSF46934">
    <property type="entry name" value="UBA-like"/>
    <property type="match status" value="1"/>
</dbReference>
<dbReference type="EMBL" id="CP012508">
    <property type="protein sequence ID" value="ALB21898.1"/>
    <property type="molecule type" value="Genomic_DNA"/>
</dbReference>
<dbReference type="InterPro" id="IPR001816">
    <property type="entry name" value="Transl_elong_EFTs/EF1B"/>
</dbReference>
<evidence type="ECO:0000313" key="10">
    <source>
        <dbReference type="Proteomes" id="UP000029558"/>
    </source>
</evidence>
<keyword evidence="5 6" id="KW-0648">Protein biosynthesis</keyword>
<evidence type="ECO:0000256" key="4">
    <source>
        <dbReference type="ARBA" id="ARBA00022768"/>
    </source>
</evidence>
<evidence type="ECO:0000256" key="8">
    <source>
        <dbReference type="RuleBase" id="RU000643"/>
    </source>
</evidence>
<dbReference type="PANTHER" id="PTHR11741">
    <property type="entry name" value="ELONGATION FACTOR TS"/>
    <property type="match status" value="1"/>
</dbReference>
<dbReference type="FunFam" id="1.10.286.20:FF:000001">
    <property type="entry name" value="Elongation factor Ts"/>
    <property type="match status" value="1"/>
</dbReference>
<evidence type="ECO:0000256" key="5">
    <source>
        <dbReference type="ARBA" id="ARBA00022917"/>
    </source>
</evidence>
<dbReference type="PROSITE" id="PS01126">
    <property type="entry name" value="EF_TS_1"/>
    <property type="match status" value="1"/>
</dbReference>
<organism evidence="9 10">
    <name type="scientific">Piscirickettsia salmonis</name>
    <dbReference type="NCBI Taxonomy" id="1238"/>
    <lineage>
        <taxon>Bacteria</taxon>
        <taxon>Pseudomonadati</taxon>
        <taxon>Pseudomonadota</taxon>
        <taxon>Gammaproteobacteria</taxon>
        <taxon>Thiotrichales</taxon>
        <taxon>Piscirickettsiaceae</taxon>
        <taxon>Piscirickettsia</taxon>
    </lineage>
</organism>
<protein>
    <recommendedName>
        <fullName evidence="2 6">Elongation factor Ts</fullName>
        <shortName evidence="6">EF-Ts</shortName>
    </recommendedName>
</protein>
<gene>
    <name evidence="6" type="primary">tsf</name>
    <name evidence="9" type="ORF">KU39_714</name>
</gene>
<evidence type="ECO:0000256" key="3">
    <source>
        <dbReference type="ARBA" id="ARBA00022490"/>
    </source>
</evidence>